<keyword evidence="3" id="KW-1185">Reference proteome</keyword>
<proteinExistence type="predicted"/>
<evidence type="ECO:0000313" key="3">
    <source>
        <dbReference type="Proteomes" id="UP000317171"/>
    </source>
</evidence>
<feature type="chain" id="PRO_5021734901" description="Calmodulin-binding protein" evidence="1">
    <location>
        <begin position="31"/>
        <end position="102"/>
    </location>
</feature>
<feature type="signal peptide" evidence="1">
    <location>
        <begin position="1"/>
        <end position="30"/>
    </location>
</feature>
<dbReference type="EMBL" id="CP036269">
    <property type="protein sequence ID" value="QDT45041.1"/>
    <property type="molecule type" value="Genomic_DNA"/>
</dbReference>
<evidence type="ECO:0000313" key="2">
    <source>
        <dbReference type="EMBL" id="QDT45041.1"/>
    </source>
</evidence>
<protein>
    <recommendedName>
        <fullName evidence="4">Calmodulin-binding protein</fullName>
    </recommendedName>
</protein>
<keyword evidence="1" id="KW-0732">Signal</keyword>
<accession>A0A517RMD2</accession>
<evidence type="ECO:0008006" key="4">
    <source>
        <dbReference type="Google" id="ProtNLM"/>
    </source>
</evidence>
<evidence type="ECO:0000256" key="1">
    <source>
        <dbReference type="SAM" id="SignalP"/>
    </source>
</evidence>
<dbReference type="AlphaFoldDB" id="A0A517RMD2"/>
<organism evidence="2 3">
    <name type="scientific">Gimesia alba</name>
    <dbReference type="NCBI Taxonomy" id="2527973"/>
    <lineage>
        <taxon>Bacteria</taxon>
        <taxon>Pseudomonadati</taxon>
        <taxon>Planctomycetota</taxon>
        <taxon>Planctomycetia</taxon>
        <taxon>Planctomycetales</taxon>
        <taxon>Planctomycetaceae</taxon>
        <taxon>Gimesia</taxon>
    </lineage>
</organism>
<dbReference type="KEGG" id="gaz:Pan241w_51580"/>
<name>A0A517RMD2_9PLAN</name>
<sequence precursor="true">MMVRRLMLAGLFLFVVGLATSTFSPSDAMAAGRGQPTDWNRFYYYPYVYYPQNFQRPQGSYDNLYYRYPENMRIPVYNQDWHNFYPSERPYHKGNHFKLDVF</sequence>
<gene>
    <name evidence="2" type="ORF">Pan241w_51580</name>
</gene>
<reference evidence="2 3" key="1">
    <citation type="submission" date="2019-02" db="EMBL/GenBank/DDBJ databases">
        <title>Deep-cultivation of Planctomycetes and their phenomic and genomic characterization uncovers novel biology.</title>
        <authorList>
            <person name="Wiegand S."/>
            <person name="Jogler M."/>
            <person name="Boedeker C."/>
            <person name="Pinto D."/>
            <person name="Vollmers J."/>
            <person name="Rivas-Marin E."/>
            <person name="Kohn T."/>
            <person name="Peeters S.H."/>
            <person name="Heuer A."/>
            <person name="Rast P."/>
            <person name="Oberbeckmann S."/>
            <person name="Bunk B."/>
            <person name="Jeske O."/>
            <person name="Meyerdierks A."/>
            <person name="Storesund J.E."/>
            <person name="Kallscheuer N."/>
            <person name="Luecker S."/>
            <person name="Lage O.M."/>
            <person name="Pohl T."/>
            <person name="Merkel B.J."/>
            <person name="Hornburger P."/>
            <person name="Mueller R.-W."/>
            <person name="Bruemmer F."/>
            <person name="Labrenz M."/>
            <person name="Spormann A.M."/>
            <person name="Op den Camp H."/>
            <person name="Overmann J."/>
            <person name="Amann R."/>
            <person name="Jetten M.S.M."/>
            <person name="Mascher T."/>
            <person name="Medema M.H."/>
            <person name="Devos D.P."/>
            <person name="Kaster A.-K."/>
            <person name="Ovreas L."/>
            <person name="Rohde M."/>
            <person name="Galperin M.Y."/>
            <person name="Jogler C."/>
        </authorList>
    </citation>
    <scope>NUCLEOTIDE SEQUENCE [LARGE SCALE GENOMIC DNA]</scope>
    <source>
        <strain evidence="2 3">Pan241w</strain>
    </source>
</reference>
<dbReference type="Proteomes" id="UP000317171">
    <property type="component" value="Chromosome"/>
</dbReference>